<organism evidence="2 4">
    <name type="scientific">Tetradesmus obliquus</name>
    <name type="common">Green alga</name>
    <name type="synonym">Acutodesmus obliquus</name>
    <dbReference type="NCBI Taxonomy" id="3088"/>
    <lineage>
        <taxon>Eukaryota</taxon>
        <taxon>Viridiplantae</taxon>
        <taxon>Chlorophyta</taxon>
        <taxon>core chlorophytes</taxon>
        <taxon>Chlorophyceae</taxon>
        <taxon>CS clade</taxon>
        <taxon>Sphaeropleales</taxon>
        <taxon>Scenedesmaceae</taxon>
        <taxon>Tetradesmus</taxon>
    </lineage>
</organism>
<name>A0A383VG11_TETOB</name>
<feature type="region of interest" description="Disordered" evidence="1">
    <location>
        <begin position="1"/>
        <end position="48"/>
    </location>
</feature>
<proteinExistence type="predicted"/>
<gene>
    <name evidence="3" type="ORF">BQ4739_LOCUS13459</name>
    <name evidence="2" type="ORF">BQ4739_LOCUS4390</name>
</gene>
<dbReference type="EMBL" id="FNXT01001188">
    <property type="protein sequence ID" value="SZX73357.1"/>
    <property type="molecule type" value="Genomic_DNA"/>
</dbReference>
<dbReference type="Proteomes" id="UP000256970">
    <property type="component" value="Unassembled WGS sequence"/>
</dbReference>
<dbReference type="EMBL" id="FNXT01000348">
    <property type="protein sequence ID" value="SZX63850.1"/>
    <property type="molecule type" value="Genomic_DNA"/>
</dbReference>
<evidence type="ECO:0000313" key="4">
    <source>
        <dbReference type="Proteomes" id="UP000256970"/>
    </source>
</evidence>
<evidence type="ECO:0000313" key="2">
    <source>
        <dbReference type="EMBL" id="SZX63850.1"/>
    </source>
</evidence>
<protein>
    <submittedName>
        <fullName evidence="2">Uncharacterized protein</fullName>
    </submittedName>
</protein>
<reference evidence="2 4" key="1">
    <citation type="submission" date="2016-10" db="EMBL/GenBank/DDBJ databases">
        <authorList>
            <person name="Cai Z."/>
        </authorList>
    </citation>
    <scope>NUCLEOTIDE SEQUENCE [LARGE SCALE GENOMIC DNA]</scope>
</reference>
<evidence type="ECO:0000313" key="3">
    <source>
        <dbReference type="EMBL" id="SZX73357.1"/>
    </source>
</evidence>
<sequence length="71" mass="7082">MGLFGAGSSSSSKDKQGMGLFGAGSSSSSKDKQGMGLFCAGSSSSSSSRCMTLHTKLEVIVEQQQPGGVSS</sequence>
<evidence type="ECO:0000256" key="1">
    <source>
        <dbReference type="SAM" id="MobiDB-lite"/>
    </source>
</evidence>
<dbReference type="AlphaFoldDB" id="A0A383VG11"/>
<accession>A0A383VG11</accession>
<keyword evidence="4" id="KW-1185">Reference proteome</keyword>